<dbReference type="PANTHER" id="PTHR47842">
    <property type="entry name" value="EXPRESSED PROTEIN"/>
    <property type="match status" value="1"/>
</dbReference>
<dbReference type="PANTHER" id="PTHR47842:SF1">
    <property type="entry name" value="DUF676 DOMAIN-CONTAINING PROTEIN"/>
    <property type="match status" value="1"/>
</dbReference>
<name>A0A9P6YZF7_9FUNG</name>
<dbReference type="InterPro" id="IPR029058">
    <property type="entry name" value="AB_hydrolase_fold"/>
</dbReference>
<dbReference type="AlphaFoldDB" id="A0A9P6YZF7"/>
<evidence type="ECO:0000256" key="1">
    <source>
        <dbReference type="ARBA" id="ARBA00007920"/>
    </source>
</evidence>
<keyword evidence="2" id="KW-1133">Transmembrane helix</keyword>
<evidence type="ECO:0000313" key="4">
    <source>
        <dbReference type="EMBL" id="KAG1567165.1"/>
    </source>
</evidence>
<reference evidence="4 5" key="1">
    <citation type="journal article" date="2020" name="Microb. Genom.">
        <title>Genetic diversity of clinical and environmental Mucorales isolates obtained from an investigation of mucormycosis cases among solid organ transplant recipients.</title>
        <authorList>
            <person name="Nguyen M.H."/>
            <person name="Kaul D."/>
            <person name="Muto C."/>
            <person name="Cheng S.J."/>
            <person name="Richter R.A."/>
            <person name="Bruno V.M."/>
            <person name="Liu G."/>
            <person name="Beyhan S."/>
            <person name="Sundermann A.J."/>
            <person name="Mounaud S."/>
            <person name="Pasculle A.W."/>
            <person name="Nierman W.C."/>
            <person name="Driscoll E."/>
            <person name="Cumbie R."/>
            <person name="Clancy C.J."/>
            <person name="Dupont C.L."/>
        </authorList>
    </citation>
    <scope>NUCLEOTIDE SEQUENCE [LARGE SCALE GENOMIC DNA]</scope>
    <source>
        <strain evidence="4 5">GL24</strain>
    </source>
</reference>
<dbReference type="InterPro" id="IPR007751">
    <property type="entry name" value="DUF676_lipase-like"/>
</dbReference>
<protein>
    <recommendedName>
        <fullName evidence="3">DUF676 domain-containing protein</fullName>
    </recommendedName>
</protein>
<comment type="similarity">
    <text evidence="1">Belongs to the putative lipase ROG1 family.</text>
</comment>
<keyword evidence="5" id="KW-1185">Reference proteome</keyword>
<dbReference type="EMBL" id="JAANIU010001503">
    <property type="protein sequence ID" value="KAG1567165.1"/>
    <property type="molecule type" value="Genomic_DNA"/>
</dbReference>
<evidence type="ECO:0000313" key="5">
    <source>
        <dbReference type="Proteomes" id="UP000740926"/>
    </source>
</evidence>
<gene>
    <name evidence="4" type="ORF">G6F50_008458</name>
</gene>
<evidence type="ECO:0000256" key="2">
    <source>
        <dbReference type="SAM" id="Phobius"/>
    </source>
</evidence>
<dbReference type="Pfam" id="PF05057">
    <property type="entry name" value="DUF676"/>
    <property type="match status" value="1"/>
</dbReference>
<comment type="caution">
    <text evidence="4">The sequence shown here is derived from an EMBL/GenBank/DDBJ whole genome shotgun (WGS) entry which is preliminary data.</text>
</comment>
<evidence type="ECO:0000259" key="3">
    <source>
        <dbReference type="Pfam" id="PF05057"/>
    </source>
</evidence>
<dbReference type="SUPFAM" id="SSF53474">
    <property type="entry name" value="alpha/beta-Hydrolases"/>
    <property type="match status" value="1"/>
</dbReference>
<dbReference type="Proteomes" id="UP000740926">
    <property type="component" value="Unassembled WGS sequence"/>
</dbReference>
<feature type="domain" description="DUF676" evidence="3">
    <location>
        <begin position="12"/>
        <end position="165"/>
    </location>
</feature>
<proteinExistence type="inferred from homology"/>
<dbReference type="Gene3D" id="3.40.50.1820">
    <property type="entry name" value="alpha/beta hydrolase"/>
    <property type="match status" value="1"/>
</dbReference>
<organism evidence="4 5">
    <name type="scientific">Rhizopus delemar</name>
    <dbReference type="NCBI Taxonomy" id="936053"/>
    <lineage>
        <taxon>Eukaryota</taxon>
        <taxon>Fungi</taxon>
        <taxon>Fungi incertae sedis</taxon>
        <taxon>Mucoromycota</taxon>
        <taxon>Mucoromycotina</taxon>
        <taxon>Mucoromycetes</taxon>
        <taxon>Mucorales</taxon>
        <taxon>Mucorineae</taxon>
        <taxon>Rhizopodaceae</taxon>
        <taxon>Rhizopus</taxon>
    </lineage>
</organism>
<sequence length="334" mass="36845">MIDDVRKNWDKLLLVFVHGFRGSDASFKDFPSRLQTILTNSAKVDVEIEVYPSYKTAGELRVAVTNFSNWLCTKISTLQKEILRLNSKANIMVVLLGHSMGGIVAAETILRFAEPQHTNELLGAKIIGMLAYDTPFYSVNHQLVTDQAKSGVETLNKIGQFCGVGATALVGKSASRAIEAPKKTTSGFKSWGLLAGAVGAVAVGAAAYMARDKISAALGDVYDEFTFIKDLTDIHGCDERVKKLLKVPNIFFKCFYAMVPVKETTNEKDRPTTFIKMPPEETLYLFVPVISSAPNVIKAHTSMFNPKETEGYYQLGNDSVTLISDMVARFQRKH</sequence>
<keyword evidence="2" id="KW-0472">Membrane</keyword>
<accession>A0A9P6YZF7</accession>
<feature type="transmembrane region" description="Helical" evidence="2">
    <location>
        <begin position="191"/>
        <end position="210"/>
    </location>
</feature>
<keyword evidence="2" id="KW-0812">Transmembrane</keyword>